<dbReference type="SUPFAM" id="SSF53920">
    <property type="entry name" value="Fe-only hydrogenase"/>
    <property type="match status" value="1"/>
</dbReference>
<dbReference type="Pfam" id="PF00037">
    <property type="entry name" value="Fer4"/>
    <property type="match status" value="1"/>
</dbReference>
<dbReference type="NCBIfam" id="TIGR04105">
    <property type="entry name" value="FeFe_hydrog_B1"/>
    <property type="match status" value="1"/>
</dbReference>
<dbReference type="InterPro" id="IPR009016">
    <property type="entry name" value="Fe_hydrogenase"/>
</dbReference>
<feature type="domain" description="4Fe-4S ferredoxin-type" evidence="4">
    <location>
        <begin position="165"/>
        <end position="194"/>
    </location>
</feature>
<dbReference type="InterPro" id="IPR027631">
    <property type="entry name" value="Mono_FeFe_hydrog"/>
</dbReference>
<organism evidence="5 6">
    <name type="scientific">Hujiaoplasma nucleasis</name>
    <dbReference type="NCBI Taxonomy" id="2725268"/>
    <lineage>
        <taxon>Bacteria</taxon>
        <taxon>Bacillati</taxon>
        <taxon>Mycoplasmatota</taxon>
        <taxon>Mollicutes</taxon>
        <taxon>Candidatus Izemoplasmatales</taxon>
        <taxon>Hujiaoplasmataceae</taxon>
        <taxon>Hujiaoplasma</taxon>
    </lineage>
</organism>
<dbReference type="InterPro" id="IPR017900">
    <property type="entry name" value="4Fe4S_Fe_S_CS"/>
</dbReference>
<dbReference type="Gene3D" id="3.30.70.20">
    <property type="match status" value="2"/>
</dbReference>
<dbReference type="InterPro" id="IPR050340">
    <property type="entry name" value="Cytosolic_Fe-S_CAF"/>
</dbReference>
<keyword evidence="2" id="KW-0408">Iron</keyword>
<evidence type="ECO:0000313" key="6">
    <source>
        <dbReference type="Proteomes" id="UP000512167"/>
    </source>
</evidence>
<dbReference type="InterPro" id="IPR017896">
    <property type="entry name" value="4Fe4S_Fe-S-bd"/>
</dbReference>
<dbReference type="PROSITE" id="PS51379">
    <property type="entry name" value="4FE4S_FER_2"/>
    <property type="match status" value="3"/>
</dbReference>
<dbReference type="CDD" id="cd10549">
    <property type="entry name" value="MtMvhB_like"/>
    <property type="match status" value="1"/>
</dbReference>
<evidence type="ECO:0000256" key="3">
    <source>
        <dbReference type="ARBA" id="ARBA00023014"/>
    </source>
</evidence>
<dbReference type="Gene3D" id="3.40.950.10">
    <property type="entry name" value="Fe-only Hydrogenase (Larger Subunit), Chain L, domain 3"/>
    <property type="match status" value="1"/>
</dbReference>
<dbReference type="SUPFAM" id="SSF54862">
    <property type="entry name" value="4Fe-4S ferredoxins"/>
    <property type="match status" value="1"/>
</dbReference>
<sequence length="461" mass="50842">MRKFDTQVEYIKYKVLKEVATHAWHHQLYDHLLDIPKTINPTRKPISRCCVYKEQAILAERVKLAVGGSRSKHIVEVIDIACDECPVGGYEVTNGCRGCLAHKCQSVCPKNAISFDSHNRAMIDKEKCIECGLCAKVCPYSAIKNNQRPCVAACKVDAIRMDENKVAVIDHERCISCGACVVQCPFGAMVDKSYIIDVIDYIQKKTVQSKVVAIIAPSIASQYHQYMPENIIGALIKLGFDEVVEAAMGADIVSERETEELIDKGFLTSSCCPAFVSLIKKHYPDQVQHISHNLSPMAVVGQLIKKSNPYNKCVFIGPCIAKKGEAKLPNVSPYIDAVLTFEELDALFDSQHIDISACESIAINDASYYGRIFARSGGLIESIQHQVNKKNIEGFKFEPFSCNGIDECKKALIKIKNHVNIGHFIEGMSCVGGCIGGPGSISHSLKDKMKVDTFGKSSKQS</sequence>
<name>A0A7L6N370_9MOLU</name>
<dbReference type="PROSITE" id="PS00198">
    <property type="entry name" value="4FE4S_FER_1"/>
    <property type="match status" value="1"/>
</dbReference>
<gene>
    <name evidence="5" type="ORF">HF295_03605</name>
</gene>
<protein>
    <submittedName>
        <fullName evidence="5">4Fe-4S binding protein</fullName>
    </submittedName>
</protein>
<feature type="domain" description="4Fe-4S ferredoxin-type" evidence="4">
    <location>
        <begin position="88"/>
        <end position="118"/>
    </location>
</feature>
<reference evidence="5 6" key="1">
    <citation type="submission" date="2020-04" db="EMBL/GenBank/DDBJ databases">
        <authorList>
            <person name="Zheng R.K."/>
            <person name="Sun C.M."/>
        </authorList>
    </citation>
    <scope>NUCLEOTIDE SEQUENCE [LARGE SCALE GENOMIC DNA]</scope>
    <source>
        <strain evidence="6">zrk29</strain>
    </source>
</reference>
<dbReference type="Proteomes" id="UP000512167">
    <property type="component" value="Chromosome"/>
</dbReference>
<evidence type="ECO:0000256" key="2">
    <source>
        <dbReference type="ARBA" id="ARBA00023004"/>
    </source>
</evidence>
<dbReference type="GO" id="GO:0046872">
    <property type="term" value="F:metal ion binding"/>
    <property type="evidence" value="ECO:0007669"/>
    <property type="project" value="UniProtKB-KW"/>
</dbReference>
<keyword evidence="3" id="KW-0411">Iron-sulfur</keyword>
<dbReference type="EMBL" id="CP051151">
    <property type="protein sequence ID" value="QLY39991.1"/>
    <property type="molecule type" value="Genomic_DNA"/>
</dbReference>
<keyword evidence="6" id="KW-1185">Reference proteome</keyword>
<dbReference type="AlphaFoldDB" id="A0A7L6N370"/>
<dbReference type="RefSeq" id="WP_312032485.1">
    <property type="nucleotide sequence ID" value="NZ_CP051151.1"/>
</dbReference>
<dbReference type="KEGG" id="tbk:HF295_03605"/>
<accession>A0A7L6N370</accession>
<dbReference type="InterPro" id="IPR004108">
    <property type="entry name" value="Fe_hydrogenase_lsu_C"/>
</dbReference>
<dbReference type="Pfam" id="PF02906">
    <property type="entry name" value="Fe_hyd_lg_C"/>
    <property type="match status" value="1"/>
</dbReference>
<evidence type="ECO:0000256" key="1">
    <source>
        <dbReference type="ARBA" id="ARBA00022723"/>
    </source>
</evidence>
<proteinExistence type="predicted"/>
<dbReference type="Pfam" id="PF12838">
    <property type="entry name" value="Fer4_7"/>
    <property type="match status" value="1"/>
</dbReference>
<feature type="domain" description="4Fe-4S ferredoxin-type" evidence="4">
    <location>
        <begin position="119"/>
        <end position="148"/>
    </location>
</feature>
<evidence type="ECO:0000313" key="5">
    <source>
        <dbReference type="EMBL" id="QLY39991.1"/>
    </source>
</evidence>
<keyword evidence="1" id="KW-0479">Metal-binding</keyword>
<evidence type="ECO:0000259" key="4">
    <source>
        <dbReference type="PROSITE" id="PS51379"/>
    </source>
</evidence>
<dbReference type="PANTHER" id="PTHR11615">
    <property type="entry name" value="NITRATE, FORMATE, IRON DEHYDROGENASE"/>
    <property type="match status" value="1"/>
</dbReference>
<dbReference type="GO" id="GO:0051536">
    <property type="term" value="F:iron-sulfur cluster binding"/>
    <property type="evidence" value="ECO:0007669"/>
    <property type="project" value="UniProtKB-KW"/>
</dbReference>